<protein>
    <submittedName>
        <fullName evidence="2">Uncharacterized protein</fullName>
    </submittedName>
</protein>
<dbReference type="AlphaFoldDB" id="A0A8T0IVK0"/>
<dbReference type="EMBL" id="CM026422">
    <property type="protein sequence ID" value="KAG0586708.1"/>
    <property type="molecule type" value="Genomic_DNA"/>
</dbReference>
<dbReference type="Proteomes" id="UP000822688">
    <property type="component" value="Chromosome 2"/>
</dbReference>
<name>A0A8T0IVK0_CERPU</name>
<keyword evidence="3" id="KW-1185">Reference proteome</keyword>
<evidence type="ECO:0000313" key="2">
    <source>
        <dbReference type="EMBL" id="KAG0586708.1"/>
    </source>
</evidence>
<sequence length="175" mass="18515">MDYSDLQALQQHRADGRRSRQRSSAEGGVGSGPAVPSQFRAGRFVEGGAAAVHGTAVATAPLELSANRSLEGGAATRSGPAVAAPPELRAGRRLIHRSSQSIGSAFNSPRVRHYSNTQETTAGRRISPRNHRRSRPSGYIAGISPFPFGCYFLQCLLLRIASADSLAFAVQSTIA</sequence>
<evidence type="ECO:0000313" key="3">
    <source>
        <dbReference type="Proteomes" id="UP000822688"/>
    </source>
</evidence>
<organism evidence="2 3">
    <name type="scientific">Ceratodon purpureus</name>
    <name type="common">Fire moss</name>
    <name type="synonym">Dicranum purpureum</name>
    <dbReference type="NCBI Taxonomy" id="3225"/>
    <lineage>
        <taxon>Eukaryota</taxon>
        <taxon>Viridiplantae</taxon>
        <taxon>Streptophyta</taxon>
        <taxon>Embryophyta</taxon>
        <taxon>Bryophyta</taxon>
        <taxon>Bryophytina</taxon>
        <taxon>Bryopsida</taxon>
        <taxon>Dicranidae</taxon>
        <taxon>Pseudoditrichales</taxon>
        <taxon>Ditrichaceae</taxon>
        <taxon>Ceratodon</taxon>
    </lineage>
</organism>
<feature type="region of interest" description="Disordered" evidence="1">
    <location>
        <begin position="1"/>
        <end position="38"/>
    </location>
</feature>
<gene>
    <name evidence="2" type="ORF">KC19_2G110900</name>
</gene>
<comment type="caution">
    <text evidence="2">The sequence shown here is derived from an EMBL/GenBank/DDBJ whole genome shotgun (WGS) entry which is preliminary data.</text>
</comment>
<proteinExistence type="predicted"/>
<feature type="region of interest" description="Disordered" evidence="1">
    <location>
        <begin position="115"/>
        <end position="134"/>
    </location>
</feature>
<evidence type="ECO:0000256" key="1">
    <source>
        <dbReference type="SAM" id="MobiDB-lite"/>
    </source>
</evidence>
<accession>A0A8T0IVK0</accession>
<reference evidence="2" key="1">
    <citation type="submission" date="2020-06" db="EMBL/GenBank/DDBJ databases">
        <title>WGS assembly of Ceratodon purpureus strain R40.</title>
        <authorList>
            <person name="Carey S.B."/>
            <person name="Jenkins J."/>
            <person name="Shu S."/>
            <person name="Lovell J.T."/>
            <person name="Sreedasyam A."/>
            <person name="Maumus F."/>
            <person name="Tiley G.P."/>
            <person name="Fernandez-Pozo N."/>
            <person name="Barry K."/>
            <person name="Chen C."/>
            <person name="Wang M."/>
            <person name="Lipzen A."/>
            <person name="Daum C."/>
            <person name="Saski C.A."/>
            <person name="Payton A.C."/>
            <person name="Mcbreen J.C."/>
            <person name="Conrad R.E."/>
            <person name="Kollar L.M."/>
            <person name="Olsson S."/>
            <person name="Huttunen S."/>
            <person name="Landis J.B."/>
            <person name="Wickett N.J."/>
            <person name="Johnson M.G."/>
            <person name="Rensing S.A."/>
            <person name="Grimwood J."/>
            <person name="Schmutz J."/>
            <person name="Mcdaniel S.F."/>
        </authorList>
    </citation>
    <scope>NUCLEOTIDE SEQUENCE</scope>
    <source>
        <strain evidence="2">R40</strain>
    </source>
</reference>